<name>A0A915HS47_ROMCU</name>
<evidence type="ECO:0000313" key="1">
    <source>
        <dbReference type="Proteomes" id="UP000887565"/>
    </source>
</evidence>
<dbReference type="Proteomes" id="UP000887565">
    <property type="component" value="Unplaced"/>
</dbReference>
<organism evidence="1 2">
    <name type="scientific">Romanomermis culicivorax</name>
    <name type="common">Nematode worm</name>
    <dbReference type="NCBI Taxonomy" id="13658"/>
    <lineage>
        <taxon>Eukaryota</taxon>
        <taxon>Metazoa</taxon>
        <taxon>Ecdysozoa</taxon>
        <taxon>Nematoda</taxon>
        <taxon>Enoplea</taxon>
        <taxon>Dorylaimia</taxon>
        <taxon>Mermithida</taxon>
        <taxon>Mermithoidea</taxon>
        <taxon>Mermithidae</taxon>
        <taxon>Romanomermis</taxon>
    </lineage>
</organism>
<dbReference type="AlphaFoldDB" id="A0A915HS47"/>
<evidence type="ECO:0000313" key="2">
    <source>
        <dbReference type="WBParaSite" id="nRc.2.0.1.t04351-RA"/>
    </source>
</evidence>
<sequence>MPLDCHGQPILKPTRYEHLVKSKMKQQEMVEYRKSHKAQTSDEVLENRMMPMQNMERSLARDHEKTQTRSQASTVQRPKLLLHQLQWAQDILFGLGHILIMFFIWSVDDEIINGLGVDMAGYGLFQDRYAKK</sequence>
<keyword evidence="1" id="KW-1185">Reference proteome</keyword>
<protein>
    <submittedName>
        <fullName evidence="2">Uncharacterized protein</fullName>
    </submittedName>
</protein>
<dbReference type="WBParaSite" id="nRc.2.0.1.t04351-RA">
    <property type="protein sequence ID" value="nRc.2.0.1.t04351-RA"/>
    <property type="gene ID" value="nRc.2.0.1.g04351"/>
</dbReference>
<proteinExistence type="predicted"/>
<reference evidence="2" key="1">
    <citation type="submission" date="2022-11" db="UniProtKB">
        <authorList>
            <consortium name="WormBaseParasite"/>
        </authorList>
    </citation>
    <scope>IDENTIFICATION</scope>
</reference>
<accession>A0A915HS47</accession>